<dbReference type="FunFam" id="3.40.50.300:FF:000032">
    <property type="entry name" value="Export ABC transporter ATP-binding protein"/>
    <property type="match status" value="1"/>
</dbReference>
<reference evidence="5 6" key="2">
    <citation type="submission" date="2018-03" db="EMBL/GenBank/DDBJ databases">
        <title>The ancient ancestry and fast evolution of plastids.</title>
        <authorList>
            <person name="Moore K.R."/>
            <person name="Magnabosco C."/>
            <person name="Momper L."/>
            <person name="Gold D.A."/>
            <person name="Bosak T."/>
            <person name="Fournier G.P."/>
        </authorList>
    </citation>
    <scope>NUCLEOTIDE SEQUENCE [LARGE SCALE GENOMIC DNA]</scope>
    <source>
        <strain evidence="5 6">ULC007</strain>
    </source>
</reference>
<reference evidence="5 6" key="1">
    <citation type="submission" date="2018-02" db="EMBL/GenBank/DDBJ databases">
        <authorList>
            <person name="Cohen D.B."/>
            <person name="Kent A.D."/>
        </authorList>
    </citation>
    <scope>NUCLEOTIDE SEQUENCE [LARGE SCALE GENOMIC DNA]</scope>
    <source>
        <strain evidence="5 6">ULC007</strain>
    </source>
</reference>
<dbReference type="SMART" id="SM00382">
    <property type="entry name" value="AAA"/>
    <property type="match status" value="1"/>
</dbReference>
<accession>A0A2T1DCL0</accession>
<evidence type="ECO:0000313" key="6">
    <source>
        <dbReference type="Proteomes" id="UP000238634"/>
    </source>
</evidence>
<dbReference type="InterPro" id="IPR015854">
    <property type="entry name" value="ABC_transpr_LolD-like"/>
</dbReference>
<dbReference type="GO" id="GO:0016887">
    <property type="term" value="F:ATP hydrolysis activity"/>
    <property type="evidence" value="ECO:0007669"/>
    <property type="project" value="InterPro"/>
</dbReference>
<dbReference type="PANTHER" id="PTHR24220">
    <property type="entry name" value="IMPORT ATP-BINDING PROTEIN"/>
    <property type="match status" value="1"/>
</dbReference>
<evidence type="ECO:0000313" key="5">
    <source>
        <dbReference type="EMBL" id="PSB18240.1"/>
    </source>
</evidence>
<protein>
    <submittedName>
        <fullName evidence="5">ABC transporter ATP-binding protein</fullName>
    </submittedName>
</protein>
<dbReference type="GO" id="GO:0005524">
    <property type="term" value="F:ATP binding"/>
    <property type="evidence" value="ECO:0007669"/>
    <property type="project" value="UniProtKB-KW"/>
</dbReference>
<keyword evidence="3 5" id="KW-0067">ATP-binding</keyword>
<dbReference type="GO" id="GO:0005886">
    <property type="term" value="C:plasma membrane"/>
    <property type="evidence" value="ECO:0007669"/>
    <property type="project" value="TreeGrafter"/>
</dbReference>
<dbReference type="Gene3D" id="3.40.50.300">
    <property type="entry name" value="P-loop containing nucleotide triphosphate hydrolases"/>
    <property type="match status" value="1"/>
</dbReference>
<dbReference type="PROSITE" id="PS50893">
    <property type="entry name" value="ABC_TRANSPORTER_2"/>
    <property type="match status" value="1"/>
</dbReference>
<dbReference type="Pfam" id="PF00005">
    <property type="entry name" value="ABC_tran"/>
    <property type="match status" value="1"/>
</dbReference>
<dbReference type="Proteomes" id="UP000238634">
    <property type="component" value="Unassembled WGS sequence"/>
</dbReference>
<sequence length="256" mass="27420">MTATQIDLLQSAGSASQANLSIRLERTEVNAIAARGVEMVYQSGTERFQALKNIDLEVKSGDIQLLMGPSGSGKTTLLSILAGILTPTSGSVSLLGEEISKLSSSKLAKFRLENIGFIFQGFNLFPALTALENVEVALNLKGIRRAAAHRQALDLLDQVGLSQQAKRHPQDLSGGQKQRVAIARALAGNPRLIMADEPTAALDSHNGHAVIELLRNLAKEKGRTVLIVTHDPRIIDVADSVAYLEDGVLKSGVRTR</sequence>
<proteinExistence type="predicted"/>
<keyword evidence="2" id="KW-0547">Nucleotide-binding</keyword>
<dbReference type="AlphaFoldDB" id="A0A2T1DCL0"/>
<gene>
    <name evidence="5" type="ORF">C7B65_16195</name>
</gene>
<comment type="caution">
    <text evidence="5">The sequence shown here is derived from an EMBL/GenBank/DDBJ whole genome shotgun (WGS) entry which is preliminary data.</text>
</comment>
<dbReference type="GO" id="GO:0022857">
    <property type="term" value="F:transmembrane transporter activity"/>
    <property type="evidence" value="ECO:0007669"/>
    <property type="project" value="TreeGrafter"/>
</dbReference>
<keyword evidence="1" id="KW-0813">Transport</keyword>
<dbReference type="InterPro" id="IPR017911">
    <property type="entry name" value="MacB-like_ATP-bd"/>
</dbReference>
<dbReference type="OrthoDB" id="508204at2"/>
<feature type="domain" description="ABC transporter" evidence="4">
    <location>
        <begin position="34"/>
        <end position="255"/>
    </location>
</feature>
<evidence type="ECO:0000259" key="4">
    <source>
        <dbReference type="PROSITE" id="PS50893"/>
    </source>
</evidence>
<evidence type="ECO:0000256" key="2">
    <source>
        <dbReference type="ARBA" id="ARBA00022741"/>
    </source>
</evidence>
<dbReference type="InterPro" id="IPR027417">
    <property type="entry name" value="P-loop_NTPase"/>
</dbReference>
<dbReference type="STRING" id="1920490.GCA_001895925_01021"/>
<evidence type="ECO:0000256" key="1">
    <source>
        <dbReference type="ARBA" id="ARBA00022448"/>
    </source>
</evidence>
<dbReference type="PANTHER" id="PTHR24220:SF376">
    <property type="entry name" value="ABC TRANSPORTER"/>
    <property type="match status" value="1"/>
</dbReference>
<organism evidence="5 6">
    <name type="scientific">Phormidesmis priestleyi ULC007</name>
    <dbReference type="NCBI Taxonomy" id="1920490"/>
    <lineage>
        <taxon>Bacteria</taxon>
        <taxon>Bacillati</taxon>
        <taxon>Cyanobacteriota</taxon>
        <taxon>Cyanophyceae</taxon>
        <taxon>Leptolyngbyales</taxon>
        <taxon>Leptolyngbyaceae</taxon>
        <taxon>Phormidesmis</taxon>
    </lineage>
</organism>
<evidence type="ECO:0000256" key="3">
    <source>
        <dbReference type="ARBA" id="ARBA00022840"/>
    </source>
</evidence>
<name>A0A2T1DCL0_9CYAN</name>
<dbReference type="PROSITE" id="PS00211">
    <property type="entry name" value="ABC_TRANSPORTER_1"/>
    <property type="match status" value="1"/>
</dbReference>
<dbReference type="InterPro" id="IPR003593">
    <property type="entry name" value="AAA+_ATPase"/>
</dbReference>
<dbReference type="CDD" id="cd03255">
    <property type="entry name" value="ABC_MJ0796_LolCDE_FtsE"/>
    <property type="match status" value="1"/>
</dbReference>
<dbReference type="EMBL" id="PVWG01000019">
    <property type="protein sequence ID" value="PSB18240.1"/>
    <property type="molecule type" value="Genomic_DNA"/>
</dbReference>
<dbReference type="InterPro" id="IPR003439">
    <property type="entry name" value="ABC_transporter-like_ATP-bd"/>
</dbReference>
<dbReference type="SUPFAM" id="SSF52540">
    <property type="entry name" value="P-loop containing nucleoside triphosphate hydrolases"/>
    <property type="match status" value="1"/>
</dbReference>
<dbReference type="GO" id="GO:0098796">
    <property type="term" value="C:membrane protein complex"/>
    <property type="evidence" value="ECO:0007669"/>
    <property type="project" value="UniProtKB-ARBA"/>
</dbReference>
<dbReference type="InterPro" id="IPR017871">
    <property type="entry name" value="ABC_transporter-like_CS"/>
</dbReference>
<keyword evidence="6" id="KW-1185">Reference proteome</keyword>
<dbReference type="RefSeq" id="WP_073073179.1">
    <property type="nucleotide sequence ID" value="NZ_MPPI01000021.1"/>
</dbReference>